<proteinExistence type="inferred from homology"/>
<dbReference type="STRING" id="142588.SAMN04488559_11014"/>
<evidence type="ECO:0000259" key="3">
    <source>
        <dbReference type="Pfam" id="PF00857"/>
    </source>
</evidence>
<name>A0A1H9T0L6_9LACT</name>
<organism evidence="4 5">
    <name type="scientific">Isobaculum melis</name>
    <dbReference type="NCBI Taxonomy" id="142588"/>
    <lineage>
        <taxon>Bacteria</taxon>
        <taxon>Bacillati</taxon>
        <taxon>Bacillota</taxon>
        <taxon>Bacilli</taxon>
        <taxon>Lactobacillales</taxon>
        <taxon>Carnobacteriaceae</taxon>
        <taxon>Isobaculum</taxon>
    </lineage>
</organism>
<gene>
    <name evidence="4" type="ORF">SAMN04488559_11014</name>
</gene>
<dbReference type="PANTHER" id="PTHR43540:SF14">
    <property type="entry name" value="ISOCHORISMATASE"/>
    <property type="match status" value="1"/>
</dbReference>
<dbReference type="SUPFAM" id="SSF52499">
    <property type="entry name" value="Isochorismatase-like hydrolases"/>
    <property type="match status" value="1"/>
</dbReference>
<keyword evidence="5" id="KW-1185">Reference proteome</keyword>
<dbReference type="OrthoDB" id="9785724at2"/>
<accession>A0A1H9T0L6</accession>
<evidence type="ECO:0000256" key="1">
    <source>
        <dbReference type="ARBA" id="ARBA00006336"/>
    </source>
</evidence>
<dbReference type="CDD" id="cd01014">
    <property type="entry name" value="nicotinamidase_related"/>
    <property type="match status" value="1"/>
</dbReference>
<dbReference type="Proteomes" id="UP000198948">
    <property type="component" value="Unassembled WGS sequence"/>
</dbReference>
<dbReference type="Gene3D" id="3.40.50.850">
    <property type="entry name" value="Isochorismatase-like"/>
    <property type="match status" value="1"/>
</dbReference>
<dbReference type="InterPro" id="IPR000868">
    <property type="entry name" value="Isochorismatase-like_dom"/>
</dbReference>
<dbReference type="AlphaFoldDB" id="A0A1H9T0L6"/>
<keyword evidence="2" id="KW-0378">Hydrolase</keyword>
<dbReference type="EMBL" id="FOHA01000010">
    <property type="protein sequence ID" value="SER90279.1"/>
    <property type="molecule type" value="Genomic_DNA"/>
</dbReference>
<reference evidence="4 5" key="1">
    <citation type="submission" date="2016-10" db="EMBL/GenBank/DDBJ databases">
        <authorList>
            <person name="de Groot N.N."/>
        </authorList>
    </citation>
    <scope>NUCLEOTIDE SEQUENCE [LARGE SCALE GENOMIC DNA]</scope>
    <source>
        <strain evidence="4 5">DSM 13760</strain>
    </source>
</reference>
<dbReference type="GO" id="GO:0016787">
    <property type="term" value="F:hydrolase activity"/>
    <property type="evidence" value="ECO:0007669"/>
    <property type="project" value="UniProtKB-KW"/>
</dbReference>
<protein>
    <submittedName>
        <fullName evidence="4">Nicotinamidase-related amidase</fullName>
    </submittedName>
</protein>
<comment type="similarity">
    <text evidence="1">Belongs to the isochorismatase family.</text>
</comment>
<dbReference type="RefSeq" id="WP_092652351.1">
    <property type="nucleotide sequence ID" value="NZ_FOHA01000010.1"/>
</dbReference>
<feature type="domain" description="Isochorismatase-like" evidence="3">
    <location>
        <begin position="5"/>
        <end position="129"/>
    </location>
</feature>
<dbReference type="InterPro" id="IPR036380">
    <property type="entry name" value="Isochorismatase-like_sf"/>
</dbReference>
<dbReference type="InterPro" id="IPR050272">
    <property type="entry name" value="Isochorismatase-like_hydrls"/>
</dbReference>
<evidence type="ECO:0000313" key="5">
    <source>
        <dbReference type="Proteomes" id="UP000198948"/>
    </source>
</evidence>
<evidence type="ECO:0000256" key="2">
    <source>
        <dbReference type="ARBA" id="ARBA00022801"/>
    </source>
</evidence>
<sequence>MGNKALIIIDLQKGLDIGLYRLDEVLAGVNKRIAHYRSHDLPIIFVQHEGPGLDAGSENWELMAALDAQSEDFYIGKKHPNSFFETDLKALLDRHEISELEFCGAQTQYCVDTTIRMAHGLGYHCTMKKGLSTTLNDDLLGAKTILEHHENIWNHRFLTFI</sequence>
<evidence type="ECO:0000313" key="4">
    <source>
        <dbReference type="EMBL" id="SER90279.1"/>
    </source>
</evidence>
<dbReference type="PANTHER" id="PTHR43540">
    <property type="entry name" value="PEROXYUREIDOACRYLATE/UREIDOACRYLATE AMIDOHYDROLASE-RELATED"/>
    <property type="match status" value="1"/>
</dbReference>
<dbReference type="Pfam" id="PF00857">
    <property type="entry name" value="Isochorismatase"/>
    <property type="match status" value="1"/>
</dbReference>